<reference evidence="2 3" key="1">
    <citation type="submission" date="2020-04" db="EMBL/GenBank/DDBJ databases">
        <title>Molecular characterization of pseudomonads from Agaricus bisporus reveal novel blotch 2 pathogens in Western Europe.</title>
        <authorList>
            <person name="Taparia T."/>
            <person name="Krijger M."/>
            <person name="Haynes E."/>
            <person name="Elpinstone J.G."/>
            <person name="Noble R."/>
            <person name="Van Der Wolf J."/>
        </authorList>
    </citation>
    <scope>NUCLEOTIDE SEQUENCE [LARGE SCALE GENOMIC DNA]</scope>
    <source>
        <strain evidence="2 3">F1001</strain>
    </source>
</reference>
<dbReference type="Proteomes" id="UP000582981">
    <property type="component" value="Unassembled WGS sequence"/>
</dbReference>
<evidence type="ECO:0000259" key="1">
    <source>
        <dbReference type="Pfam" id="PF01323"/>
    </source>
</evidence>
<gene>
    <name evidence="2" type="ORF">HX829_26820</name>
</gene>
<dbReference type="InterPro" id="IPR001853">
    <property type="entry name" value="DSBA-like_thioredoxin_dom"/>
</dbReference>
<dbReference type="InterPro" id="IPR036249">
    <property type="entry name" value="Thioredoxin-like_sf"/>
</dbReference>
<dbReference type="PANTHER" id="PTHR13887:SF41">
    <property type="entry name" value="THIOREDOXIN SUPERFAMILY PROTEIN"/>
    <property type="match status" value="1"/>
</dbReference>
<feature type="domain" description="DSBA-like thioredoxin" evidence="1">
    <location>
        <begin position="10"/>
        <end position="201"/>
    </location>
</feature>
<organism evidence="2 3">
    <name type="scientific">Pseudomonas gingeri</name>
    <dbReference type="NCBI Taxonomy" id="117681"/>
    <lineage>
        <taxon>Bacteria</taxon>
        <taxon>Pseudomonadati</taxon>
        <taxon>Pseudomonadota</taxon>
        <taxon>Gammaproteobacteria</taxon>
        <taxon>Pseudomonadales</taxon>
        <taxon>Pseudomonadaceae</taxon>
        <taxon>Pseudomonas</taxon>
    </lineage>
</organism>
<dbReference type="SUPFAM" id="SSF52833">
    <property type="entry name" value="Thioredoxin-like"/>
    <property type="match status" value="1"/>
</dbReference>
<dbReference type="GO" id="GO:0016491">
    <property type="term" value="F:oxidoreductase activity"/>
    <property type="evidence" value="ECO:0007669"/>
    <property type="project" value="InterPro"/>
</dbReference>
<dbReference type="RefSeq" id="WP_177145415.1">
    <property type="nucleotide sequence ID" value="NZ_JACAPU010000035.1"/>
</dbReference>
<evidence type="ECO:0000313" key="3">
    <source>
        <dbReference type="Proteomes" id="UP000582981"/>
    </source>
</evidence>
<dbReference type="AlphaFoldDB" id="A0A7Y7WIF9"/>
<proteinExistence type="predicted"/>
<dbReference type="Gene3D" id="3.40.30.10">
    <property type="entry name" value="Glutaredoxin"/>
    <property type="match status" value="1"/>
</dbReference>
<name>A0A7Y7WIF9_9PSED</name>
<sequence length="212" mass="23670">MKNTFIALAFDFLNPWCWVGEKRLRQAMATTGVILPVDYQACRSHPTAQVGMDYRTYRENRFGSQAKAHEEALSLAAAQFGISLDFSRITTMPDTERALRLMRWQRDRGQCTQTLFEGIYHALFCEGKDISDPASLVALLPQDTEERHLAMNFLRSEDGVKALVEAERETSAWCGRLTPAIQSGDTVISGAQPSAILATLLKPPRSQHLVAP</sequence>
<dbReference type="Pfam" id="PF01323">
    <property type="entry name" value="DSBA"/>
    <property type="match status" value="1"/>
</dbReference>
<dbReference type="EMBL" id="JACAPU010000035">
    <property type="protein sequence ID" value="NWB50105.1"/>
    <property type="molecule type" value="Genomic_DNA"/>
</dbReference>
<comment type="caution">
    <text evidence="2">The sequence shown here is derived from an EMBL/GenBank/DDBJ whole genome shotgun (WGS) entry which is preliminary data.</text>
</comment>
<dbReference type="PANTHER" id="PTHR13887">
    <property type="entry name" value="GLUTATHIONE S-TRANSFERASE KAPPA"/>
    <property type="match status" value="1"/>
</dbReference>
<protein>
    <submittedName>
        <fullName evidence="2">DsbA family protein</fullName>
    </submittedName>
</protein>
<accession>A0A7Y7WIF9</accession>
<evidence type="ECO:0000313" key="2">
    <source>
        <dbReference type="EMBL" id="NWB50105.1"/>
    </source>
</evidence>